<organism evidence="2">
    <name type="scientific">hydrocarbon metagenome</name>
    <dbReference type="NCBI Taxonomy" id="938273"/>
    <lineage>
        <taxon>unclassified sequences</taxon>
        <taxon>metagenomes</taxon>
        <taxon>ecological metagenomes</taxon>
    </lineage>
</organism>
<sequence length="72" mass="8218">MPREKIKEGDVSMGAGVEGRQMERRPLRPQDEDGSKAVEVEQKDETAKKPEDYRKLKFKSDSDADIFHSGPR</sequence>
<proteinExistence type="predicted"/>
<evidence type="ECO:0000256" key="1">
    <source>
        <dbReference type="SAM" id="MobiDB-lite"/>
    </source>
</evidence>
<evidence type="ECO:0000313" key="2">
    <source>
        <dbReference type="EMBL" id="KUG19318.1"/>
    </source>
</evidence>
<name>A0A0W8FEJ0_9ZZZZ</name>
<feature type="compositionally biased region" description="Basic and acidic residues" evidence="1">
    <location>
        <begin position="20"/>
        <end position="66"/>
    </location>
</feature>
<dbReference type="AlphaFoldDB" id="A0A0W8FEJ0"/>
<gene>
    <name evidence="2" type="ORF">ASZ90_010975</name>
</gene>
<protein>
    <submittedName>
        <fullName evidence="2">Uncharacterized protein</fullName>
    </submittedName>
</protein>
<accession>A0A0W8FEJ0</accession>
<reference evidence="2" key="1">
    <citation type="journal article" date="2015" name="Proc. Natl. Acad. Sci. U.S.A.">
        <title>Networks of energetic and metabolic interactions define dynamics in microbial communities.</title>
        <authorList>
            <person name="Embree M."/>
            <person name="Liu J.K."/>
            <person name="Al-Bassam M.M."/>
            <person name="Zengler K."/>
        </authorList>
    </citation>
    <scope>NUCLEOTIDE SEQUENCE</scope>
</reference>
<feature type="compositionally biased region" description="Basic and acidic residues" evidence="1">
    <location>
        <begin position="1"/>
        <end position="10"/>
    </location>
</feature>
<comment type="caution">
    <text evidence="2">The sequence shown here is derived from an EMBL/GenBank/DDBJ whole genome shotgun (WGS) entry which is preliminary data.</text>
</comment>
<dbReference type="EMBL" id="LNQE01001303">
    <property type="protein sequence ID" value="KUG19318.1"/>
    <property type="molecule type" value="Genomic_DNA"/>
</dbReference>
<feature type="region of interest" description="Disordered" evidence="1">
    <location>
        <begin position="1"/>
        <end position="72"/>
    </location>
</feature>